<dbReference type="EnsemblMetazoa" id="CLYHEMT016762.1">
    <property type="protein sequence ID" value="CLYHEMP016762.1"/>
    <property type="gene ID" value="CLYHEMG016762"/>
</dbReference>
<dbReference type="PROSITE" id="PS00518">
    <property type="entry name" value="ZF_RING_1"/>
    <property type="match status" value="1"/>
</dbReference>
<dbReference type="GeneID" id="136815335"/>
<evidence type="ECO:0000256" key="4">
    <source>
        <dbReference type="PROSITE-ProRule" id="PRU00175"/>
    </source>
</evidence>
<evidence type="ECO:0000313" key="7">
    <source>
        <dbReference type="EnsemblMetazoa" id="CLYHEMP016762.1"/>
    </source>
</evidence>
<dbReference type="RefSeq" id="XP_066927877.1">
    <property type="nucleotide sequence ID" value="XM_067071776.1"/>
</dbReference>
<name>A0A7M5X2H3_9CNID</name>
<keyword evidence="8" id="KW-1185">Reference proteome</keyword>
<accession>A0A7M5X2H3</accession>
<evidence type="ECO:0000256" key="5">
    <source>
        <dbReference type="SAM" id="MobiDB-lite"/>
    </source>
</evidence>
<protein>
    <recommendedName>
        <fullName evidence="6">RING-type domain-containing protein</fullName>
    </recommendedName>
</protein>
<sequence>MNEQRYFLNPESVSKHLFCSICQDVYNEPQRAPCGHSFCKECIFRWLSQSKTCPEDRRTVTKKDLHYDFILANIIGDQMVACPFRSRGCVHVGKLELLATHRRNCTFNPINLPDFMKEDAKNSTLNSAGNCSNMNSDSDDDDDKLPTPAKPSLKMRLFCDENKRELLRSVFEKNSPKDSTSASSFSSNRNQWLGKKPKGSKENKRPRVITIDDSF</sequence>
<dbReference type="OrthoDB" id="1630758at2759"/>
<feature type="compositionally biased region" description="Low complexity" evidence="5">
    <location>
        <begin position="177"/>
        <end position="187"/>
    </location>
</feature>
<keyword evidence="1" id="KW-0479">Metal-binding</keyword>
<dbReference type="SUPFAM" id="SSF49599">
    <property type="entry name" value="TRAF domain-like"/>
    <property type="match status" value="1"/>
</dbReference>
<proteinExistence type="predicted"/>
<dbReference type="InterPro" id="IPR017907">
    <property type="entry name" value="Znf_RING_CS"/>
</dbReference>
<dbReference type="AlphaFoldDB" id="A0A7M5X2H3"/>
<evidence type="ECO:0000256" key="1">
    <source>
        <dbReference type="ARBA" id="ARBA00022723"/>
    </source>
</evidence>
<dbReference type="Gene3D" id="3.30.40.10">
    <property type="entry name" value="Zinc/RING finger domain, C3HC4 (zinc finger)"/>
    <property type="match status" value="2"/>
</dbReference>
<dbReference type="SMART" id="SM00184">
    <property type="entry name" value="RING"/>
    <property type="match status" value="1"/>
</dbReference>
<dbReference type="SUPFAM" id="SSF57850">
    <property type="entry name" value="RING/U-box"/>
    <property type="match status" value="1"/>
</dbReference>
<evidence type="ECO:0000313" key="8">
    <source>
        <dbReference type="Proteomes" id="UP000594262"/>
    </source>
</evidence>
<evidence type="ECO:0000256" key="2">
    <source>
        <dbReference type="ARBA" id="ARBA00022771"/>
    </source>
</evidence>
<dbReference type="Pfam" id="PF13923">
    <property type="entry name" value="zf-C3HC4_2"/>
    <property type="match status" value="1"/>
</dbReference>
<evidence type="ECO:0000256" key="3">
    <source>
        <dbReference type="ARBA" id="ARBA00022833"/>
    </source>
</evidence>
<dbReference type="PROSITE" id="PS50089">
    <property type="entry name" value="ZF_RING_2"/>
    <property type="match status" value="1"/>
</dbReference>
<dbReference type="InterPro" id="IPR013083">
    <property type="entry name" value="Znf_RING/FYVE/PHD"/>
</dbReference>
<dbReference type="Proteomes" id="UP000594262">
    <property type="component" value="Unplaced"/>
</dbReference>
<keyword evidence="3" id="KW-0862">Zinc</keyword>
<organism evidence="7 8">
    <name type="scientific">Clytia hemisphaerica</name>
    <dbReference type="NCBI Taxonomy" id="252671"/>
    <lineage>
        <taxon>Eukaryota</taxon>
        <taxon>Metazoa</taxon>
        <taxon>Cnidaria</taxon>
        <taxon>Hydrozoa</taxon>
        <taxon>Hydroidolina</taxon>
        <taxon>Leptothecata</taxon>
        <taxon>Obeliida</taxon>
        <taxon>Clytiidae</taxon>
        <taxon>Clytia</taxon>
    </lineage>
</organism>
<reference evidence="7" key="1">
    <citation type="submission" date="2021-01" db="UniProtKB">
        <authorList>
            <consortium name="EnsemblMetazoa"/>
        </authorList>
    </citation>
    <scope>IDENTIFICATION</scope>
</reference>
<keyword evidence="2 4" id="KW-0863">Zinc-finger</keyword>
<dbReference type="InterPro" id="IPR001841">
    <property type="entry name" value="Znf_RING"/>
</dbReference>
<feature type="domain" description="RING-type" evidence="6">
    <location>
        <begin position="19"/>
        <end position="57"/>
    </location>
</feature>
<evidence type="ECO:0000259" key="6">
    <source>
        <dbReference type="PROSITE" id="PS50089"/>
    </source>
</evidence>
<dbReference type="GO" id="GO:0008270">
    <property type="term" value="F:zinc ion binding"/>
    <property type="evidence" value="ECO:0007669"/>
    <property type="project" value="UniProtKB-KW"/>
</dbReference>
<feature type="region of interest" description="Disordered" evidence="5">
    <location>
        <begin position="126"/>
        <end position="150"/>
    </location>
</feature>
<dbReference type="PANTHER" id="PTHR10131:SF94">
    <property type="entry name" value="TNF RECEPTOR-ASSOCIATED FACTOR 4"/>
    <property type="match status" value="1"/>
</dbReference>
<feature type="region of interest" description="Disordered" evidence="5">
    <location>
        <begin position="170"/>
        <end position="215"/>
    </location>
</feature>
<feature type="compositionally biased region" description="Polar residues" evidence="5">
    <location>
        <begin position="126"/>
        <end position="135"/>
    </location>
</feature>
<dbReference type="PANTHER" id="PTHR10131">
    <property type="entry name" value="TNF RECEPTOR ASSOCIATED FACTOR"/>
    <property type="match status" value="1"/>
</dbReference>